<name>A0AAN8C161_9TELE</name>
<dbReference type="EMBL" id="JAULUE010002054">
    <property type="protein sequence ID" value="KAK5895124.1"/>
    <property type="molecule type" value="Genomic_DNA"/>
</dbReference>
<reference evidence="1 2" key="1">
    <citation type="journal article" date="2023" name="Mol. Biol. Evol.">
        <title>Genomics of Secondarily Temperate Adaptation in the Only Non-Antarctic Icefish.</title>
        <authorList>
            <person name="Rivera-Colon A.G."/>
            <person name="Rayamajhi N."/>
            <person name="Minhas B.F."/>
            <person name="Madrigal G."/>
            <person name="Bilyk K.T."/>
            <person name="Yoon V."/>
            <person name="Hune M."/>
            <person name="Gregory S."/>
            <person name="Cheng C.H.C."/>
            <person name="Catchen J.M."/>
        </authorList>
    </citation>
    <scope>NUCLEOTIDE SEQUENCE [LARGE SCALE GENOMIC DNA]</scope>
    <source>
        <strain evidence="1">JC2023a</strain>
    </source>
</reference>
<organism evidence="1 2">
    <name type="scientific">Champsocephalus esox</name>
    <name type="common">pike icefish</name>
    <dbReference type="NCBI Taxonomy" id="159716"/>
    <lineage>
        <taxon>Eukaryota</taxon>
        <taxon>Metazoa</taxon>
        <taxon>Chordata</taxon>
        <taxon>Craniata</taxon>
        <taxon>Vertebrata</taxon>
        <taxon>Euteleostomi</taxon>
        <taxon>Actinopterygii</taxon>
        <taxon>Neopterygii</taxon>
        <taxon>Teleostei</taxon>
        <taxon>Neoteleostei</taxon>
        <taxon>Acanthomorphata</taxon>
        <taxon>Eupercaria</taxon>
        <taxon>Perciformes</taxon>
        <taxon>Notothenioidei</taxon>
        <taxon>Channichthyidae</taxon>
        <taxon>Champsocephalus</taxon>
    </lineage>
</organism>
<dbReference type="Proteomes" id="UP001335648">
    <property type="component" value="Unassembled WGS sequence"/>
</dbReference>
<proteinExistence type="predicted"/>
<evidence type="ECO:0000313" key="1">
    <source>
        <dbReference type="EMBL" id="KAK5895124.1"/>
    </source>
</evidence>
<gene>
    <name evidence="1" type="ORF">CesoFtcFv8_011744</name>
</gene>
<keyword evidence="2" id="KW-1185">Reference proteome</keyword>
<protein>
    <submittedName>
        <fullName evidence="1">Uncharacterized protein</fullName>
    </submittedName>
</protein>
<comment type="caution">
    <text evidence="1">The sequence shown here is derived from an EMBL/GenBank/DDBJ whole genome shotgun (WGS) entry which is preliminary data.</text>
</comment>
<evidence type="ECO:0000313" key="2">
    <source>
        <dbReference type="Proteomes" id="UP001335648"/>
    </source>
</evidence>
<accession>A0AAN8C161</accession>
<sequence>MKGKTSSGGGLVVLAMLASAERRFLPRATQRLLLAASCSQVGGKLRLLPATSKDMTSVHHTFLLGFVVGRQRRLKGDRLLFQDPNESSNHR</sequence>
<dbReference type="AlphaFoldDB" id="A0AAN8C161"/>